<dbReference type="EMBL" id="LAPZ01000002">
    <property type="protein sequence ID" value="OSY88613.1"/>
    <property type="molecule type" value="Genomic_DNA"/>
</dbReference>
<accession>A0A1Y2PDQ0</accession>
<name>A0A1Y2PDQ0_9FLAO</name>
<feature type="non-terminal residue" evidence="3">
    <location>
        <position position="587"/>
    </location>
</feature>
<dbReference type="SMART" id="SM00365">
    <property type="entry name" value="LRR_SD22"/>
    <property type="match status" value="4"/>
</dbReference>
<keyword evidence="1" id="KW-0433">Leucine-rich repeat</keyword>
<dbReference type="SMART" id="SM00369">
    <property type="entry name" value="LRR_TYP"/>
    <property type="match status" value="9"/>
</dbReference>
<dbReference type="InterPro" id="IPR025875">
    <property type="entry name" value="Leu-rich_rpt_4"/>
</dbReference>
<dbReference type="GO" id="GO:0005737">
    <property type="term" value="C:cytoplasm"/>
    <property type="evidence" value="ECO:0007669"/>
    <property type="project" value="TreeGrafter"/>
</dbReference>
<dbReference type="Pfam" id="PF13855">
    <property type="entry name" value="LRR_8"/>
    <property type="match status" value="1"/>
</dbReference>
<dbReference type="Pfam" id="PF12799">
    <property type="entry name" value="LRR_4"/>
    <property type="match status" value="1"/>
</dbReference>
<keyword evidence="4" id="KW-1185">Reference proteome</keyword>
<dbReference type="AlphaFoldDB" id="A0A1Y2PDQ0"/>
<organism evidence="3 4">
    <name type="scientific">Tenacibaculum holothuriorum</name>
    <dbReference type="NCBI Taxonomy" id="1635173"/>
    <lineage>
        <taxon>Bacteria</taxon>
        <taxon>Pseudomonadati</taxon>
        <taxon>Bacteroidota</taxon>
        <taxon>Flavobacteriia</taxon>
        <taxon>Flavobacteriales</taxon>
        <taxon>Flavobacteriaceae</taxon>
        <taxon>Tenacibaculum</taxon>
    </lineage>
</organism>
<proteinExistence type="predicted"/>
<dbReference type="InterPro" id="IPR001611">
    <property type="entry name" value="Leu-rich_rpt"/>
</dbReference>
<gene>
    <name evidence="3" type="ORF">WH52_02730</name>
</gene>
<dbReference type="Gene3D" id="3.80.10.10">
    <property type="entry name" value="Ribonuclease Inhibitor"/>
    <property type="match status" value="5"/>
</dbReference>
<evidence type="ECO:0000313" key="3">
    <source>
        <dbReference type="EMBL" id="OSY88613.1"/>
    </source>
</evidence>
<dbReference type="SUPFAM" id="SSF52058">
    <property type="entry name" value="L domain-like"/>
    <property type="match status" value="2"/>
</dbReference>
<dbReference type="PROSITE" id="PS51450">
    <property type="entry name" value="LRR"/>
    <property type="match status" value="3"/>
</dbReference>
<dbReference type="STRING" id="1635173.WH52_02730"/>
<keyword evidence="2" id="KW-0677">Repeat</keyword>
<sequence>MINLYNATDGDNWTNNTNWDIDPNSTSDVSTWHGITTEVINGQKHVSRIDLVGNNLIGDIPDFSKLTNLYRLELAANQITGTIDVSKLPNTLQVLQLSTNKLSGSYPDLSSLTNLLHIQLSRNNLSGNISKDFFPTTIQTISLGYGSGNITGQLDFENFPDLRTLIFAETDISFVKFPSNGIMSSVFNSNTSFSLKNMQNLAYIEVPNVTGFTNLNGDYFDLGLRIVAYDQADKNAVPNIAEREALKKFFVNDNYTYASTIKNGSNDTEWLEIESINGEARVTEMHISNRNIGGNMPTEIGVFTELKHLFLPSYGLQSIAAEIGNANKLEELYLNNNSINSVPTEVYGLTNLRILNLSNNQIPTLQNGLGDLTNLEELYFNNTQVDVIPTTIGNLKKLETLEFGSTRITLLPPEIGGLTELTRLVAAPNNIASIPNEFGQLTKLTFLDFANCKISNTPAAFANLTNLETLYLNNNELQVVAGLGGFTKLRYLRLHNNRLGEDNPNFNTDLPEDMSNLVLLEELTLYSNKLTKLPVNIGNLINLEELRIESNRLTSIPSTIGSLNIYTLNLQSNSLSTLPDELTNISS</sequence>
<dbReference type="PANTHER" id="PTHR48051:SF1">
    <property type="entry name" value="RAS SUPPRESSOR PROTEIN 1"/>
    <property type="match status" value="1"/>
</dbReference>
<dbReference type="Pfam" id="PF00560">
    <property type="entry name" value="LRR_1"/>
    <property type="match status" value="2"/>
</dbReference>
<dbReference type="InterPro" id="IPR032675">
    <property type="entry name" value="LRR_dom_sf"/>
</dbReference>
<dbReference type="SMART" id="SM00364">
    <property type="entry name" value="LRR_BAC"/>
    <property type="match status" value="6"/>
</dbReference>
<reference evidence="3 4" key="1">
    <citation type="submission" date="2015-03" db="EMBL/GenBank/DDBJ databases">
        <title>Genome sequence of Tenacibaculum sp. S2-2, isolated from intestinal microbiota of sea cucumber, Apostichopus japonicas.</title>
        <authorList>
            <person name="Shao Z."/>
            <person name="Wang L."/>
            <person name="Li X."/>
        </authorList>
    </citation>
    <scope>NUCLEOTIDE SEQUENCE [LARGE SCALE GENOMIC DNA]</scope>
    <source>
        <strain evidence="3 4">S2-2</strain>
    </source>
</reference>
<dbReference type="InParanoid" id="A0A1Y2PDQ0"/>
<dbReference type="PANTHER" id="PTHR48051">
    <property type="match status" value="1"/>
</dbReference>
<protein>
    <submittedName>
        <fullName evidence="3">Uncharacterized protein</fullName>
    </submittedName>
</protein>
<dbReference type="Proteomes" id="UP000194221">
    <property type="component" value="Unassembled WGS sequence"/>
</dbReference>
<dbReference type="RefSeq" id="WP_198938363.1">
    <property type="nucleotide sequence ID" value="NZ_LAPZ01000002.1"/>
</dbReference>
<evidence type="ECO:0000313" key="4">
    <source>
        <dbReference type="Proteomes" id="UP000194221"/>
    </source>
</evidence>
<dbReference type="InterPro" id="IPR003591">
    <property type="entry name" value="Leu-rich_rpt_typical-subtyp"/>
</dbReference>
<comment type="caution">
    <text evidence="3">The sequence shown here is derived from an EMBL/GenBank/DDBJ whole genome shotgun (WGS) entry which is preliminary data.</text>
</comment>
<dbReference type="InterPro" id="IPR050216">
    <property type="entry name" value="LRR_domain-containing"/>
</dbReference>
<evidence type="ECO:0000256" key="1">
    <source>
        <dbReference type="ARBA" id="ARBA00022614"/>
    </source>
</evidence>
<evidence type="ECO:0000256" key="2">
    <source>
        <dbReference type="ARBA" id="ARBA00022737"/>
    </source>
</evidence>